<comment type="caution">
    <text evidence="3">The sequence shown here is derived from an EMBL/GenBank/DDBJ whole genome shotgun (WGS) entry which is preliminary data.</text>
</comment>
<keyword evidence="1" id="KW-0067">ATP-binding</keyword>
<dbReference type="InterPro" id="IPR013651">
    <property type="entry name" value="ATP-grasp_RimK-type"/>
</dbReference>
<dbReference type="PANTHER" id="PTHR21621:SF7">
    <property type="entry name" value="RIBOSOMAL PROTEIN BS6--L-GLUTAMATE LIGASE"/>
    <property type="match status" value="1"/>
</dbReference>
<dbReference type="SUPFAM" id="SSF56059">
    <property type="entry name" value="Glutathione synthetase ATP-binding domain-like"/>
    <property type="match status" value="1"/>
</dbReference>
<dbReference type="EMBL" id="JACVDC010000112">
    <property type="protein sequence ID" value="MBC9798402.1"/>
    <property type="molecule type" value="Genomic_DNA"/>
</dbReference>
<name>A0A926JWC7_9FLAO</name>
<feature type="domain" description="ATP-grasp" evidence="2">
    <location>
        <begin position="13"/>
        <end position="70"/>
    </location>
</feature>
<dbReference type="Proteomes" id="UP000653730">
    <property type="component" value="Unassembled WGS sequence"/>
</dbReference>
<evidence type="ECO:0000259" key="2">
    <source>
        <dbReference type="PROSITE" id="PS50975"/>
    </source>
</evidence>
<dbReference type="PROSITE" id="PS50975">
    <property type="entry name" value="ATP_GRASP"/>
    <property type="match status" value="1"/>
</dbReference>
<keyword evidence="1" id="KW-0547">Nucleotide-binding</keyword>
<proteinExistence type="predicted"/>
<evidence type="ECO:0000313" key="4">
    <source>
        <dbReference type="Proteomes" id="UP000653730"/>
    </source>
</evidence>
<organism evidence="3 4">
    <name type="scientific">Sinomicrobium weinanense</name>
    <dbReference type="NCBI Taxonomy" id="2842200"/>
    <lineage>
        <taxon>Bacteria</taxon>
        <taxon>Pseudomonadati</taxon>
        <taxon>Bacteroidota</taxon>
        <taxon>Flavobacteriia</taxon>
        <taxon>Flavobacteriales</taxon>
        <taxon>Flavobacteriaceae</taxon>
        <taxon>Sinomicrobium</taxon>
    </lineage>
</organism>
<dbReference type="GO" id="GO:0005524">
    <property type="term" value="F:ATP binding"/>
    <property type="evidence" value="ECO:0007669"/>
    <property type="project" value="UniProtKB-UniRule"/>
</dbReference>
<accession>A0A926JWC7</accession>
<keyword evidence="3" id="KW-0436">Ligase</keyword>
<keyword evidence="4" id="KW-1185">Reference proteome</keyword>
<dbReference type="AlphaFoldDB" id="A0A926JWC7"/>
<dbReference type="Gene3D" id="3.30.470.20">
    <property type="entry name" value="ATP-grasp fold, B domain"/>
    <property type="match status" value="1"/>
</dbReference>
<dbReference type="GO" id="GO:0018169">
    <property type="term" value="F:ribosomal S6-glutamic acid ligase activity"/>
    <property type="evidence" value="ECO:0007669"/>
    <property type="project" value="TreeGrafter"/>
</dbReference>
<gene>
    <name evidence="3" type="ORF">IBL28_20710</name>
</gene>
<evidence type="ECO:0000256" key="1">
    <source>
        <dbReference type="PROSITE-ProRule" id="PRU00409"/>
    </source>
</evidence>
<protein>
    <submittedName>
        <fullName evidence="3">Alpha-L-glutamate ligase</fullName>
    </submittedName>
</protein>
<feature type="non-terminal residue" evidence="3">
    <location>
        <position position="1"/>
    </location>
</feature>
<evidence type="ECO:0000313" key="3">
    <source>
        <dbReference type="EMBL" id="MBC9798402.1"/>
    </source>
</evidence>
<sequence length="79" mass="8273">GTASLVKITAAEKKMAIKATKAMGLQVAGVDIIRSSKGPLLLEVNSSPGLEGIEAATEKDIASLMIQAVERHLKYHSQG</sequence>
<dbReference type="PANTHER" id="PTHR21621">
    <property type="entry name" value="RIBOSOMAL PROTEIN S6 MODIFICATION PROTEIN"/>
    <property type="match status" value="1"/>
</dbReference>
<dbReference type="Pfam" id="PF08443">
    <property type="entry name" value="RimK"/>
    <property type="match status" value="1"/>
</dbReference>
<reference evidence="3 4" key="1">
    <citation type="submission" date="2020-09" db="EMBL/GenBank/DDBJ databases">
        <title>Sinomicrobium weinanense sp. nov., a halophilic bacteria isolated from saline-alkali soil.</title>
        <authorList>
            <person name="Wu P."/>
            <person name="Ren H."/>
            <person name="Mei Y."/>
            <person name="Liang Y."/>
            <person name="Chen Z."/>
        </authorList>
    </citation>
    <scope>NUCLEOTIDE SEQUENCE [LARGE SCALE GENOMIC DNA]</scope>
    <source>
        <strain evidence="3 4">FJxs</strain>
    </source>
</reference>
<dbReference type="GO" id="GO:0009432">
    <property type="term" value="P:SOS response"/>
    <property type="evidence" value="ECO:0007669"/>
    <property type="project" value="TreeGrafter"/>
</dbReference>
<dbReference type="InterPro" id="IPR011761">
    <property type="entry name" value="ATP-grasp"/>
</dbReference>
<dbReference type="GO" id="GO:0046872">
    <property type="term" value="F:metal ion binding"/>
    <property type="evidence" value="ECO:0007669"/>
    <property type="project" value="InterPro"/>
</dbReference>
<dbReference type="GO" id="GO:0005737">
    <property type="term" value="C:cytoplasm"/>
    <property type="evidence" value="ECO:0007669"/>
    <property type="project" value="TreeGrafter"/>
</dbReference>